<dbReference type="SMART" id="SM00028">
    <property type="entry name" value="TPR"/>
    <property type="match status" value="6"/>
</dbReference>
<accession>A0A843WBR3</accession>
<dbReference type="InterPro" id="IPR011990">
    <property type="entry name" value="TPR-like_helical_dom_sf"/>
</dbReference>
<evidence type="ECO:0000313" key="3">
    <source>
        <dbReference type="EMBL" id="MQM03101.1"/>
    </source>
</evidence>
<keyword evidence="4" id="KW-1185">Reference proteome</keyword>
<dbReference type="InterPro" id="IPR043376">
    <property type="entry name" value="NPG1-like"/>
</dbReference>
<dbReference type="EMBL" id="NMUH01002976">
    <property type="protein sequence ID" value="MQM03101.1"/>
    <property type="molecule type" value="Genomic_DNA"/>
</dbReference>
<feature type="repeat" description="TPR" evidence="1">
    <location>
        <begin position="569"/>
        <end position="602"/>
    </location>
</feature>
<dbReference type="PANTHER" id="PTHR44102:SF1">
    <property type="entry name" value="OS10G0471400 PROTEIN"/>
    <property type="match status" value="1"/>
</dbReference>
<dbReference type="Gene3D" id="1.25.40.10">
    <property type="entry name" value="Tetratricopeptide repeat domain"/>
    <property type="match status" value="3"/>
</dbReference>
<evidence type="ECO:0000256" key="1">
    <source>
        <dbReference type="PROSITE-ProRule" id="PRU00339"/>
    </source>
</evidence>
<reference evidence="3" key="1">
    <citation type="submission" date="2017-07" db="EMBL/GenBank/DDBJ databases">
        <title>Taro Niue Genome Assembly and Annotation.</title>
        <authorList>
            <person name="Atibalentja N."/>
            <person name="Keating K."/>
            <person name="Fields C.J."/>
        </authorList>
    </citation>
    <scope>NUCLEOTIDE SEQUENCE</scope>
    <source>
        <strain evidence="3">Niue_2</strain>
        <tissue evidence="3">Leaf</tissue>
    </source>
</reference>
<protein>
    <submittedName>
        <fullName evidence="3">Uncharacterized protein</fullName>
    </submittedName>
</protein>
<name>A0A843WBR3_COLES</name>
<dbReference type="InterPro" id="IPR019734">
    <property type="entry name" value="TPR_rpt"/>
</dbReference>
<proteinExistence type="predicted"/>
<dbReference type="Proteomes" id="UP000652761">
    <property type="component" value="Unassembled WGS sequence"/>
</dbReference>
<sequence length="834" mass="93071">MKQFFILNTLLQTVKEFSHSQMLSQTKEKTLSLILEARALLGRMEYNRGNVEAALHVFNGIDIAAIVPKIKLSLSRRAECQKLRPRSNLVPPMSMHAVSLLFEAIFLKAKSLVHLGRYKDAAQSCNTILEAVESAFPGGLPENFGTDCKFQETLSKAVELLPELWKLAGFFQEAISSYRRALLTHWNLGAETTAKIQKEFAIFLLYGGCDANPPNLRSQMDGSFVPRNNIEEAVLLLMILLRMFVLKKVEWDPSIINHLTFALSIAGELNALAKHVEALLPGVVERKERYYALALCYLAEGDDFVALNLLKKILTAREDPNCLKALLLAARICGENSLHADEGVSYARRALANLDHGCDATVSVANLLLSISLSTQARSSVSDTERVARQSEALEVLEKARKTMKNNDHRIIYTLSLENADQRKLDVALHYAKMLVRLEAGSDVRSWILLARILSAEKRFVDAETIINVALDQTGKWSQGELLRIKARVQVSQGQLNNAIVTYSQLLSILQLRSKSLDSAVNLLKGGENDRTLELAMWHDLAMIYTRMHQWRDAEVCISKLKVIRPFSASSWHATGQLYEAKGLHRQALGAYRHALEIEPTHVPSLVSTAMVLRQLGHLSVGIKSFLTEALRLDRTNYSAWFNLGLLYKSESGRLVEAAECFEAATLLEESAPMLAFESFMDAYTIGEDIMAWDDGDASQFPLFMCSRLFIWIIVILGAILATRIVLVGATWVGQPRVAQVVEHCPVDSRLQLAKVKGSADLRPPLIKVESLADSKLSLVKVEVDRDSLADLELGMPNVKGSADRRLPITEVESLDDLDIMLVRWRLAEMVRST</sequence>
<dbReference type="OrthoDB" id="29013at2759"/>
<dbReference type="Pfam" id="PF13432">
    <property type="entry name" value="TPR_16"/>
    <property type="match status" value="1"/>
</dbReference>
<dbReference type="SUPFAM" id="SSF48452">
    <property type="entry name" value="TPR-like"/>
    <property type="match status" value="2"/>
</dbReference>
<feature type="transmembrane region" description="Helical" evidence="2">
    <location>
        <begin position="709"/>
        <end position="727"/>
    </location>
</feature>
<keyword evidence="2" id="KW-1133">Transmembrane helix</keyword>
<keyword evidence="2" id="KW-0812">Transmembrane</keyword>
<dbReference type="PANTHER" id="PTHR44102">
    <property type="entry name" value="PROTEIN NPG1"/>
    <property type="match status" value="1"/>
</dbReference>
<organism evidence="3 4">
    <name type="scientific">Colocasia esculenta</name>
    <name type="common">Wild taro</name>
    <name type="synonym">Arum esculentum</name>
    <dbReference type="NCBI Taxonomy" id="4460"/>
    <lineage>
        <taxon>Eukaryota</taxon>
        <taxon>Viridiplantae</taxon>
        <taxon>Streptophyta</taxon>
        <taxon>Embryophyta</taxon>
        <taxon>Tracheophyta</taxon>
        <taxon>Spermatophyta</taxon>
        <taxon>Magnoliopsida</taxon>
        <taxon>Liliopsida</taxon>
        <taxon>Araceae</taxon>
        <taxon>Aroideae</taxon>
        <taxon>Colocasieae</taxon>
        <taxon>Colocasia</taxon>
    </lineage>
</organism>
<evidence type="ECO:0000313" key="4">
    <source>
        <dbReference type="Proteomes" id="UP000652761"/>
    </source>
</evidence>
<keyword evidence="2" id="KW-0472">Membrane</keyword>
<comment type="caution">
    <text evidence="3">The sequence shown here is derived from an EMBL/GenBank/DDBJ whole genome shotgun (WGS) entry which is preliminary data.</text>
</comment>
<gene>
    <name evidence="3" type="ORF">Taro_035874</name>
</gene>
<dbReference type="AlphaFoldDB" id="A0A843WBR3"/>
<keyword evidence="1" id="KW-0802">TPR repeat</keyword>
<dbReference type="PROSITE" id="PS50005">
    <property type="entry name" value="TPR"/>
    <property type="match status" value="1"/>
</dbReference>
<dbReference type="Pfam" id="PF13181">
    <property type="entry name" value="TPR_8"/>
    <property type="match status" value="1"/>
</dbReference>
<evidence type="ECO:0000256" key="2">
    <source>
        <dbReference type="SAM" id="Phobius"/>
    </source>
</evidence>